<dbReference type="OrthoDB" id="2656116at2759"/>
<gene>
    <name evidence="2" type="ORF">CY34DRAFT_108667</name>
</gene>
<keyword evidence="3" id="KW-1185">Reference proteome</keyword>
<reference evidence="2 3" key="1">
    <citation type="submission" date="2014-04" db="EMBL/GenBank/DDBJ databases">
        <authorList>
            <consortium name="DOE Joint Genome Institute"/>
            <person name="Kuo A."/>
            <person name="Ruytinx J."/>
            <person name="Rineau F."/>
            <person name="Colpaert J."/>
            <person name="Kohler A."/>
            <person name="Nagy L.G."/>
            <person name="Floudas D."/>
            <person name="Copeland A."/>
            <person name="Barry K.W."/>
            <person name="Cichocki N."/>
            <person name="Veneault-Fourrey C."/>
            <person name="LaButti K."/>
            <person name="Lindquist E.A."/>
            <person name="Lipzen A."/>
            <person name="Lundell T."/>
            <person name="Morin E."/>
            <person name="Murat C."/>
            <person name="Sun H."/>
            <person name="Tunlid A."/>
            <person name="Henrissat B."/>
            <person name="Grigoriev I.V."/>
            <person name="Hibbett D.S."/>
            <person name="Martin F."/>
            <person name="Nordberg H.P."/>
            <person name="Cantor M.N."/>
            <person name="Hua S.X."/>
        </authorList>
    </citation>
    <scope>NUCLEOTIDE SEQUENCE [LARGE SCALE GENOMIC DNA]</scope>
    <source>
        <strain evidence="2 3">UH-Slu-Lm8-n1</strain>
    </source>
</reference>
<evidence type="ECO:0000313" key="3">
    <source>
        <dbReference type="Proteomes" id="UP000054485"/>
    </source>
</evidence>
<dbReference type="Proteomes" id="UP000054485">
    <property type="component" value="Unassembled WGS sequence"/>
</dbReference>
<feature type="region of interest" description="Disordered" evidence="1">
    <location>
        <begin position="1"/>
        <end position="34"/>
    </location>
</feature>
<accession>A0A0D0A9L8</accession>
<dbReference type="InParanoid" id="A0A0D0A9L8"/>
<proteinExistence type="predicted"/>
<name>A0A0D0A9L8_9AGAM</name>
<dbReference type="EMBL" id="KN835392">
    <property type="protein sequence ID" value="KIK38456.1"/>
    <property type="molecule type" value="Genomic_DNA"/>
</dbReference>
<evidence type="ECO:0000256" key="1">
    <source>
        <dbReference type="SAM" id="MobiDB-lite"/>
    </source>
</evidence>
<dbReference type="AlphaFoldDB" id="A0A0D0A9L8"/>
<sequence length="241" mass="26627">MSSGPIRNIPRRRRAQTPFYPSAETQHRPSTSGLRAHDVIEIISDDEATGQAASVDVHHDPLPTVATEDVVEILSDDEDIQQAGNIKPTNSMVSSDGLAAATAELERLRAAIQKVWFSKFDVVISLHVIIPQRSSLKGILFWSALFAKWYSKIYTARRRPPIGLTSSDISTLPLPSAVISVVRRRFGRIPFTCPTCRDFVGNHEPCKVIALCQLSNALSSLFGDVHGEEDLSTDWTGYFPE</sequence>
<reference evidence="3" key="2">
    <citation type="submission" date="2015-01" db="EMBL/GenBank/DDBJ databases">
        <title>Evolutionary Origins and Diversification of the Mycorrhizal Mutualists.</title>
        <authorList>
            <consortium name="DOE Joint Genome Institute"/>
            <consortium name="Mycorrhizal Genomics Consortium"/>
            <person name="Kohler A."/>
            <person name="Kuo A."/>
            <person name="Nagy L.G."/>
            <person name="Floudas D."/>
            <person name="Copeland A."/>
            <person name="Barry K.W."/>
            <person name="Cichocki N."/>
            <person name="Veneault-Fourrey C."/>
            <person name="LaButti K."/>
            <person name="Lindquist E.A."/>
            <person name="Lipzen A."/>
            <person name="Lundell T."/>
            <person name="Morin E."/>
            <person name="Murat C."/>
            <person name="Riley R."/>
            <person name="Ohm R."/>
            <person name="Sun H."/>
            <person name="Tunlid A."/>
            <person name="Henrissat B."/>
            <person name="Grigoriev I.V."/>
            <person name="Hibbett D.S."/>
            <person name="Martin F."/>
        </authorList>
    </citation>
    <scope>NUCLEOTIDE SEQUENCE [LARGE SCALE GENOMIC DNA]</scope>
    <source>
        <strain evidence="3">UH-Slu-Lm8-n1</strain>
    </source>
</reference>
<organism evidence="2 3">
    <name type="scientific">Suillus luteus UH-Slu-Lm8-n1</name>
    <dbReference type="NCBI Taxonomy" id="930992"/>
    <lineage>
        <taxon>Eukaryota</taxon>
        <taxon>Fungi</taxon>
        <taxon>Dikarya</taxon>
        <taxon>Basidiomycota</taxon>
        <taxon>Agaricomycotina</taxon>
        <taxon>Agaricomycetes</taxon>
        <taxon>Agaricomycetidae</taxon>
        <taxon>Boletales</taxon>
        <taxon>Suillineae</taxon>
        <taxon>Suillaceae</taxon>
        <taxon>Suillus</taxon>
    </lineage>
</organism>
<protein>
    <submittedName>
        <fullName evidence="2">Uncharacterized protein</fullName>
    </submittedName>
</protein>
<dbReference type="HOGENOM" id="CLU_1152396_0_0_1"/>
<evidence type="ECO:0000313" key="2">
    <source>
        <dbReference type="EMBL" id="KIK38456.1"/>
    </source>
</evidence>